<protein>
    <recommendedName>
        <fullName evidence="10">Odorant receptor</fullName>
    </recommendedName>
</protein>
<evidence type="ECO:0000313" key="11">
    <source>
        <dbReference type="EMBL" id="SSX20987.1"/>
    </source>
</evidence>
<dbReference type="PANTHER" id="PTHR21137:SF35">
    <property type="entry name" value="ODORANT RECEPTOR 19A-RELATED"/>
    <property type="match status" value="1"/>
</dbReference>
<evidence type="ECO:0000256" key="7">
    <source>
        <dbReference type="ARBA" id="ARBA00023136"/>
    </source>
</evidence>
<dbReference type="GO" id="GO:0004984">
    <property type="term" value="F:olfactory receptor activity"/>
    <property type="evidence" value="ECO:0007669"/>
    <property type="project" value="InterPro"/>
</dbReference>
<evidence type="ECO:0000256" key="2">
    <source>
        <dbReference type="ARBA" id="ARBA00022475"/>
    </source>
</evidence>
<evidence type="ECO:0000256" key="3">
    <source>
        <dbReference type="ARBA" id="ARBA00022606"/>
    </source>
</evidence>
<keyword evidence="2" id="KW-1003">Cell membrane</keyword>
<evidence type="ECO:0000256" key="5">
    <source>
        <dbReference type="ARBA" id="ARBA00022725"/>
    </source>
</evidence>
<dbReference type="EMBL" id="UFQT01000155">
    <property type="protein sequence ID" value="SSX20987.1"/>
    <property type="molecule type" value="Genomic_DNA"/>
</dbReference>
<gene>
    <name evidence="11" type="primary">CSON003174</name>
</gene>
<reference evidence="11" key="1">
    <citation type="submission" date="2018-07" db="EMBL/GenBank/DDBJ databases">
        <authorList>
            <person name="Quirk P.G."/>
            <person name="Krulwich T.A."/>
        </authorList>
    </citation>
    <scope>NUCLEOTIDE SEQUENCE</scope>
</reference>
<keyword evidence="6 10" id="KW-1133">Transmembrane helix</keyword>
<evidence type="ECO:0000256" key="6">
    <source>
        <dbReference type="ARBA" id="ARBA00022989"/>
    </source>
</evidence>
<feature type="transmembrane region" description="Helical" evidence="10">
    <location>
        <begin position="290"/>
        <end position="310"/>
    </location>
</feature>
<accession>A0A336LXC6</accession>
<dbReference type="GO" id="GO:0005549">
    <property type="term" value="F:odorant binding"/>
    <property type="evidence" value="ECO:0007669"/>
    <property type="project" value="InterPro"/>
</dbReference>
<evidence type="ECO:0000256" key="9">
    <source>
        <dbReference type="ARBA" id="ARBA00023224"/>
    </source>
</evidence>
<feature type="transmembrane region" description="Helical" evidence="10">
    <location>
        <begin position="262"/>
        <end position="284"/>
    </location>
</feature>
<feature type="transmembrane region" description="Helical" evidence="10">
    <location>
        <begin position="52"/>
        <end position="74"/>
    </location>
</feature>
<proteinExistence type="inferred from homology"/>
<dbReference type="InterPro" id="IPR004117">
    <property type="entry name" value="7tm6_olfct_rcpt"/>
</dbReference>
<keyword evidence="4 10" id="KW-0812">Transmembrane</keyword>
<name>A0A336LXC6_CULSO</name>
<evidence type="ECO:0000256" key="8">
    <source>
        <dbReference type="ARBA" id="ARBA00023170"/>
    </source>
</evidence>
<sequence>MWLCGVNLNRNFTDYSKTYKVYSIFCICSVLFFNFQTFYWTIYADETFGEKVFRGTFAIGAVITLFRMISLILYQNEITEFFKWIKTCYRTHPEKLIGIYSHDLFEKLLKWIKKLLNIFGLITTVGGSSLIIFPIASGSSNLIVPISIPFMPSKGYPYFEINYVTQAIAVYLTGLAYNSYIFLYIFILTHVSTALDVILAICENVGCYEEKIYEKEAARFDKIKKVIFVEYEPEFRFEKLLPVIVDYHKDVSRFINKISDFYSINILLWELNTVLLSFSSFIIILKYPELLFEFPVVLASASQYFLVTYFSSKIKDKYEKISFVIYCSKWYYLKKRQRSSLLNVMMMSQQTKCMTSGGFAHLSMERFRSVMGFTYNVCVLLKSIFY</sequence>
<comment type="subcellular location">
    <subcellularLocation>
        <location evidence="1 10">Cell membrane</location>
        <topology evidence="1 10">Multi-pass membrane protein</topology>
    </subcellularLocation>
</comment>
<evidence type="ECO:0000256" key="10">
    <source>
        <dbReference type="RuleBase" id="RU351113"/>
    </source>
</evidence>
<keyword evidence="5 10" id="KW-0552">Olfaction</keyword>
<evidence type="ECO:0000256" key="4">
    <source>
        <dbReference type="ARBA" id="ARBA00022692"/>
    </source>
</evidence>
<feature type="transmembrane region" description="Helical" evidence="10">
    <location>
        <begin position="115"/>
        <end position="136"/>
    </location>
</feature>
<keyword evidence="3 10" id="KW-0716">Sensory transduction</keyword>
<comment type="similarity">
    <text evidence="10">Belongs to the insect chemoreceptor superfamily. Heteromeric odorant receptor channel (TC 1.A.69) family.</text>
</comment>
<dbReference type="Pfam" id="PF02949">
    <property type="entry name" value="7tm_6"/>
    <property type="match status" value="1"/>
</dbReference>
<feature type="transmembrane region" description="Helical" evidence="10">
    <location>
        <begin position="21"/>
        <end position="40"/>
    </location>
</feature>
<keyword evidence="8 10" id="KW-0675">Receptor</keyword>
<dbReference type="GO" id="GO:0005886">
    <property type="term" value="C:plasma membrane"/>
    <property type="evidence" value="ECO:0007669"/>
    <property type="project" value="UniProtKB-SubCell"/>
</dbReference>
<dbReference type="VEuPathDB" id="VectorBase:CSON003174"/>
<dbReference type="AlphaFoldDB" id="A0A336LXC6"/>
<dbReference type="PANTHER" id="PTHR21137">
    <property type="entry name" value="ODORANT RECEPTOR"/>
    <property type="match status" value="1"/>
</dbReference>
<comment type="caution">
    <text evidence="10">Lacks conserved residue(s) required for the propagation of feature annotation.</text>
</comment>
<keyword evidence="9 10" id="KW-0807">Transducer</keyword>
<keyword evidence="7 10" id="KW-0472">Membrane</keyword>
<evidence type="ECO:0000256" key="1">
    <source>
        <dbReference type="ARBA" id="ARBA00004651"/>
    </source>
</evidence>
<dbReference type="GO" id="GO:0007165">
    <property type="term" value="P:signal transduction"/>
    <property type="evidence" value="ECO:0007669"/>
    <property type="project" value="UniProtKB-KW"/>
</dbReference>
<organism evidence="11">
    <name type="scientific">Culicoides sonorensis</name>
    <name type="common">Biting midge</name>
    <dbReference type="NCBI Taxonomy" id="179676"/>
    <lineage>
        <taxon>Eukaryota</taxon>
        <taxon>Metazoa</taxon>
        <taxon>Ecdysozoa</taxon>
        <taxon>Arthropoda</taxon>
        <taxon>Hexapoda</taxon>
        <taxon>Insecta</taxon>
        <taxon>Pterygota</taxon>
        <taxon>Neoptera</taxon>
        <taxon>Endopterygota</taxon>
        <taxon>Diptera</taxon>
        <taxon>Nematocera</taxon>
        <taxon>Chironomoidea</taxon>
        <taxon>Ceratopogonidae</taxon>
        <taxon>Ceratopogoninae</taxon>
        <taxon>Culicoides</taxon>
        <taxon>Monoculicoides</taxon>
    </lineage>
</organism>